<keyword evidence="5" id="KW-1185">Reference proteome</keyword>
<name>A0ABD2IZV4_HETSC</name>
<feature type="active site" evidence="1">
    <location>
        <position position="123"/>
    </location>
</feature>
<evidence type="ECO:0000259" key="3">
    <source>
        <dbReference type="PROSITE" id="PS51459"/>
    </source>
</evidence>
<dbReference type="EMBL" id="JBICCN010000264">
    <property type="protein sequence ID" value="KAL3081758.1"/>
    <property type="molecule type" value="Genomic_DNA"/>
</dbReference>
<dbReference type="SUPFAM" id="SSF140931">
    <property type="entry name" value="Fic-like"/>
    <property type="match status" value="1"/>
</dbReference>
<dbReference type="AlphaFoldDB" id="A0ABD2IZV4"/>
<reference evidence="4 5" key="1">
    <citation type="submission" date="2024-10" db="EMBL/GenBank/DDBJ databases">
        <authorList>
            <person name="Kim D."/>
        </authorList>
    </citation>
    <scope>NUCLEOTIDE SEQUENCE [LARGE SCALE GENOMIC DNA]</scope>
    <source>
        <strain evidence="4">Taebaek</strain>
    </source>
</reference>
<dbReference type="Proteomes" id="UP001620645">
    <property type="component" value="Unassembled WGS sequence"/>
</dbReference>
<comment type="caution">
    <text evidence="4">The sequence shown here is derived from an EMBL/GenBank/DDBJ whole genome shotgun (WGS) entry which is preliminary data.</text>
</comment>
<dbReference type="PANTHER" id="PTHR13504">
    <property type="entry name" value="FIDO DOMAIN-CONTAINING PROTEIN DDB_G0283145"/>
    <property type="match status" value="1"/>
</dbReference>
<dbReference type="Pfam" id="PF02661">
    <property type="entry name" value="Fic"/>
    <property type="match status" value="1"/>
</dbReference>
<feature type="binding site" evidence="2">
    <location>
        <begin position="76"/>
        <end position="79"/>
    </location>
    <ligand>
        <name>ATP</name>
        <dbReference type="ChEBI" id="CHEBI:30616"/>
    </ligand>
</feature>
<sequence>MNNLPTLNPNDFTNTVEFALFMAIRQGNVDDPNMERLLARFRNRQPPPSLFKHDRRFWDVFDNLEIRHSPQMTTKVGQHNAPEYEDVPKLMDDFLHKFNHHLKTNMDGPELAARAHFELVHIHPYLDGNGRVARLVANWVLIQRVLPMFIPAEEARDEYNANIALAVRGRNEGHATGLDLELNRNGDTDWLKPFINMFYVFLQNATENGAEKAADNE</sequence>
<protein>
    <recommendedName>
        <fullName evidence="3">Fido domain-containing protein</fullName>
    </recommendedName>
</protein>
<feature type="domain" description="Fido" evidence="3">
    <location>
        <begin position="44"/>
        <end position="183"/>
    </location>
</feature>
<dbReference type="InterPro" id="IPR003812">
    <property type="entry name" value="Fido"/>
</dbReference>
<dbReference type="PANTHER" id="PTHR13504:SF38">
    <property type="entry name" value="FIDO DOMAIN-CONTAINING PROTEIN"/>
    <property type="match status" value="1"/>
</dbReference>
<dbReference type="Gene3D" id="1.10.3290.10">
    <property type="entry name" value="Fido-like domain"/>
    <property type="match status" value="1"/>
</dbReference>
<accession>A0ABD2IZV4</accession>
<proteinExistence type="predicted"/>
<keyword evidence="2" id="KW-0067">ATP-binding</keyword>
<evidence type="ECO:0000313" key="4">
    <source>
        <dbReference type="EMBL" id="KAL3081758.1"/>
    </source>
</evidence>
<dbReference type="PROSITE" id="PS51459">
    <property type="entry name" value="FIDO"/>
    <property type="match status" value="1"/>
</dbReference>
<keyword evidence="2" id="KW-0547">Nucleotide-binding</keyword>
<evidence type="ECO:0000256" key="1">
    <source>
        <dbReference type="PIRSR" id="PIRSR640198-1"/>
    </source>
</evidence>
<dbReference type="InterPro" id="IPR036597">
    <property type="entry name" value="Fido-like_dom_sf"/>
</dbReference>
<evidence type="ECO:0000256" key="2">
    <source>
        <dbReference type="PIRSR" id="PIRSR640198-2"/>
    </source>
</evidence>
<gene>
    <name evidence="4" type="ORF">niasHS_011843</name>
</gene>
<dbReference type="InterPro" id="IPR040198">
    <property type="entry name" value="Fido_containing"/>
</dbReference>
<feature type="binding site" evidence="2">
    <location>
        <begin position="127"/>
        <end position="134"/>
    </location>
    <ligand>
        <name>ATP</name>
        <dbReference type="ChEBI" id="CHEBI:30616"/>
    </ligand>
</feature>
<evidence type="ECO:0000313" key="5">
    <source>
        <dbReference type="Proteomes" id="UP001620645"/>
    </source>
</evidence>
<organism evidence="4 5">
    <name type="scientific">Heterodera schachtii</name>
    <name type="common">Sugarbeet cyst nematode worm</name>
    <name type="synonym">Tylenchus schachtii</name>
    <dbReference type="NCBI Taxonomy" id="97005"/>
    <lineage>
        <taxon>Eukaryota</taxon>
        <taxon>Metazoa</taxon>
        <taxon>Ecdysozoa</taxon>
        <taxon>Nematoda</taxon>
        <taxon>Chromadorea</taxon>
        <taxon>Rhabditida</taxon>
        <taxon>Tylenchina</taxon>
        <taxon>Tylenchomorpha</taxon>
        <taxon>Tylenchoidea</taxon>
        <taxon>Heteroderidae</taxon>
        <taxon>Heteroderinae</taxon>
        <taxon>Heterodera</taxon>
    </lineage>
</organism>